<dbReference type="InterPro" id="IPR050833">
    <property type="entry name" value="Poly_Biosynth_Transport"/>
</dbReference>
<dbReference type="EMBL" id="FRBN01000003">
    <property type="protein sequence ID" value="SHK98257.1"/>
    <property type="molecule type" value="Genomic_DNA"/>
</dbReference>
<keyword evidence="5 6" id="KW-0472">Membrane</keyword>
<feature type="transmembrane region" description="Helical" evidence="6">
    <location>
        <begin position="34"/>
        <end position="54"/>
    </location>
</feature>
<dbReference type="GO" id="GO:0005886">
    <property type="term" value="C:plasma membrane"/>
    <property type="evidence" value="ECO:0007669"/>
    <property type="project" value="UniProtKB-SubCell"/>
</dbReference>
<dbReference type="PANTHER" id="PTHR30250">
    <property type="entry name" value="PST FAMILY PREDICTED COLANIC ACID TRANSPORTER"/>
    <property type="match status" value="1"/>
</dbReference>
<dbReference type="OrthoDB" id="493991at2"/>
<dbReference type="STRING" id="1054996.SAMN05444414_103158"/>
<keyword evidence="4 6" id="KW-1133">Transmembrane helix</keyword>
<feature type="transmembrane region" description="Helical" evidence="6">
    <location>
        <begin position="346"/>
        <end position="365"/>
    </location>
</feature>
<organism evidence="7 8">
    <name type="scientific">Roseovarius marisflavi</name>
    <dbReference type="NCBI Taxonomy" id="1054996"/>
    <lineage>
        <taxon>Bacteria</taxon>
        <taxon>Pseudomonadati</taxon>
        <taxon>Pseudomonadota</taxon>
        <taxon>Alphaproteobacteria</taxon>
        <taxon>Rhodobacterales</taxon>
        <taxon>Roseobacteraceae</taxon>
        <taxon>Roseovarius</taxon>
    </lineage>
</organism>
<feature type="transmembrane region" description="Helical" evidence="6">
    <location>
        <begin position="162"/>
        <end position="182"/>
    </location>
</feature>
<feature type="transmembrane region" description="Helical" evidence="6">
    <location>
        <begin position="188"/>
        <end position="208"/>
    </location>
</feature>
<evidence type="ECO:0000256" key="2">
    <source>
        <dbReference type="ARBA" id="ARBA00022475"/>
    </source>
</evidence>
<feature type="transmembrane region" description="Helical" evidence="6">
    <location>
        <begin position="377"/>
        <end position="400"/>
    </location>
</feature>
<keyword evidence="2" id="KW-1003">Cell membrane</keyword>
<sequence>MSHKDIHRRFLHNASMIVGSRAVFGLLNLGTNVIILRAFGAADLGMVMLLIAYVRVFAEVAKFESWQAVLRFGVIAQERGEDDRLRRLLGLALGIDFITMLVAIAAAILLIPQAAVWFGWNAQVTEMAPWFMILIVFVTNATSNGVLRLFDRIKILALQHGLNAVIRLVLVLSAVMLGGTVVHLAMAWFAAFVISGAMTMAVCAYELIKRDLRPKFSLNFRRTGALFPGIWHFLMMSNLIGTGPLAINHLTTLFVGAQLGPAQAAVLQLARQLSTGVSGPTRLLGPLLLPDFSRLSGRGDWTGLRDLVVQQLKVAAIVVVVGGAILFAVLPILIEQVFGAPLLDHIWLFRLLIMAALINILGFALHHALFSANKGGTALLIQIAAMAVYGVIMLTGIWVIGLNAVGLGMIGFAITSRGLSVLIGRRLLKKRINRAKKGDDLP</sequence>
<feature type="transmembrane region" description="Helical" evidence="6">
    <location>
        <begin position="314"/>
        <end position="334"/>
    </location>
</feature>
<dbReference type="PANTHER" id="PTHR30250:SF31">
    <property type="entry name" value="INNER MEMBRANE PROTEIN YGHQ"/>
    <property type="match status" value="1"/>
</dbReference>
<feature type="transmembrane region" description="Helical" evidence="6">
    <location>
        <begin position="406"/>
        <end position="428"/>
    </location>
</feature>
<proteinExistence type="predicted"/>
<feature type="transmembrane region" description="Helical" evidence="6">
    <location>
        <begin position="130"/>
        <end position="150"/>
    </location>
</feature>
<evidence type="ECO:0000313" key="7">
    <source>
        <dbReference type="EMBL" id="SHK98257.1"/>
    </source>
</evidence>
<evidence type="ECO:0000256" key="1">
    <source>
        <dbReference type="ARBA" id="ARBA00004651"/>
    </source>
</evidence>
<evidence type="ECO:0000256" key="4">
    <source>
        <dbReference type="ARBA" id="ARBA00022989"/>
    </source>
</evidence>
<gene>
    <name evidence="7" type="ORF">SAMN05444414_103158</name>
</gene>
<keyword evidence="8" id="KW-1185">Reference proteome</keyword>
<evidence type="ECO:0000313" key="8">
    <source>
        <dbReference type="Proteomes" id="UP000184191"/>
    </source>
</evidence>
<accession>A0A1M6WWY4</accession>
<reference evidence="8" key="1">
    <citation type="submission" date="2016-11" db="EMBL/GenBank/DDBJ databases">
        <authorList>
            <person name="Varghese N."/>
            <person name="Submissions S."/>
        </authorList>
    </citation>
    <scope>NUCLEOTIDE SEQUENCE [LARGE SCALE GENOMIC DNA]</scope>
    <source>
        <strain evidence="8">DSM 29327</strain>
    </source>
</reference>
<dbReference type="Proteomes" id="UP000184191">
    <property type="component" value="Unassembled WGS sequence"/>
</dbReference>
<evidence type="ECO:0000256" key="5">
    <source>
        <dbReference type="ARBA" id="ARBA00023136"/>
    </source>
</evidence>
<dbReference type="Pfam" id="PF01943">
    <property type="entry name" value="Polysacc_synt"/>
    <property type="match status" value="1"/>
</dbReference>
<comment type="subcellular location">
    <subcellularLocation>
        <location evidence="1">Cell membrane</location>
        <topology evidence="1">Multi-pass membrane protein</topology>
    </subcellularLocation>
</comment>
<evidence type="ECO:0000256" key="6">
    <source>
        <dbReference type="SAM" id="Phobius"/>
    </source>
</evidence>
<dbReference type="InterPro" id="IPR002797">
    <property type="entry name" value="Polysacc_synth"/>
</dbReference>
<dbReference type="RefSeq" id="WP_073195501.1">
    <property type="nucleotide sequence ID" value="NZ_FRBN01000003.1"/>
</dbReference>
<evidence type="ECO:0000256" key="3">
    <source>
        <dbReference type="ARBA" id="ARBA00022692"/>
    </source>
</evidence>
<name>A0A1M6WWY4_9RHOB</name>
<dbReference type="AlphaFoldDB" id="A0A1M6WWY4"/>
<keyword evidence="3 6" id="KW-0812">Transmembrane</keyword>
<protein>
    <submittedName>
        <fullName evidence="7">Membrane protein involved in the export of O-antigen and teichoic acid</fullName>
    </submittedName>
</protein>
<feature type="transmembrane region" description="Helical" evidence="6">
    <location>
        <begin position="88"/>
        <end position="110"/>
    </location>
</feature>